<name>A0AAD8EHY2_DIPPU</name>
<dbReference type="Proteomes" id="UP001233999">
    <property type="component" value="Unassembled WGS sequence"/>
</dbReference>
<proteinExistence type="predicted"/>
<dbReference type="SUPFAM" id="SSF52047">
    <property type="entry name" value="RNI-like"/>
    <property type="match status" value="1"/>
</dbReference>
<evidence type="ECO:0000313" key="1">
    <source>
        <dbReference type="EMBL" id="KAJ9590564.1"/>
    </source>
</evidence>
<reference evidence="1" key="2">
    <citation type="submission" date="2023-05" db="EMBL/GenBank/DDBJ databases">
        <authorList>
            <person name="Fouks B."/>
        </authorList>
    </citation>
    <scope>NUCLEOTIDE SEQUENCE</scope>
    <source>
        <strain evidence="1">Stay&amp;Tobe</strain>
        <tissue evidence="1">Testes</tissue>
    </source>
</reference>
<evidence type="ECO:0000313" key="2">
    <source>
        <dbReference type="Proteomes" id="UP001233999"/>
    </source>
</evidence>
<sequence>MLPIRLPNLAVEAFGKYLSGILEKLVTQSRRTSIENFTKEILDPVCGELEEIITKFVPVALADEVTEKLMTDLLKTYSYLEKHNDYSKQSTETYENKIDFCKQVTVAICSAILHPSMKEFKFSRFQFPEVKYSEAKTFINYFISVILKKLGNIRCLMLEMQEFDENIFHENIKFLKNLEEFTFFGCTDGILEVLSDTCKNIKFIDLRNSEKVTVSSVESILKLKCLEYLNLKWTSIMPHGIEQLVYGLKSRNQISLLKDFQSMFLPYQINHIPVWFPNLISLELYVHEQYSLFPLKELKQLSHLGIYFSIVQSYSSVDFEELLKSLGSQLISLKLCQFRENKLTNVFRIIAENCTRIEDVILRGIPIPFTDEESARTEFENIPTLETIKHCELKGLNVHLVELVVTKCVNLKEITCWSRRTDLKSL</sequence>
<dbReference type="Gene3D" id="3.80.10.10">
    <property type="entry name" value="Ribonuclease Inhibitor"/>
    <property type="match status" value="2"/>
</dbReference>
<accession>A0AAD8EHY2</accession>
<dbReference type="EMBL" id="JASPKZ010004207">
    <property type="protein sequence ID" value="KAJ9590564.1"/>
    <property type="molecule type" value="Genomic_DNA"/>
</dbReference>
<organism evidence="1 2">
    <name type="scientific">Diploptera punctata</name>
    <name type="common">Pacific beetle cockroach</name>
    <dbReference type="NCBI Taxonomy" id="6984"/>
    <lineage>
        <taxon>Eukaryota</taxon>
        <taxon>Metazoa</taxon>
        <taxon>Ecdysozoa</taxon>
        <taxon>Arthropoda</taxon>
        <taxon>Hexapoda</taxon>
        <taxon>Insecta</taxon>
        <taxon>Pterygota</taxon>
        <taxon>Neoptera</taxon>
        <taxon>Polyneoptera</taxon>
        <taxon>Dictyoptera</taxon>
        <taxon>Blattodea</taxon>
        <taxon>Blaberoidea</taxon>
        <taxon>Blaberidae</taxon>
        <taxon>Diplopterinae</taxon>
        <taxon>Diploptera</taxon>
    </lineage>
</organism>
<dbReference type="InterPro" id="IPR032675">
    <property type="entry name" value="LRR_dom_sf"/>
</dbReference>
<gene>
    <name evidence="1" type="ORF">L9F63_016413</name>
</gene>
<dbReference type="AlphaFoldDB" id="A0AAD8EHY2"/>
<comment type="caution">
    <text evidence="1">The sequence shown here is derived from an EMBL/GenBank/DDBJ whole genome shotgun (WGS) entry which is preliminary data.</text>
</comment>
<keyword evidence="2" id="KW-1185">Reference proteome</keyword>
<protein>
    <submittedName>
        <fullName evidence="1">Uncharacterized protein</fullName>
    </submittedName>
</protein>
<reference evidence="1" key="1">
    <citation type="journal article" date="2023" name="IScience">
        <title>Live-bearing cockroach genome reveals convergent evolutionary mechanisms linked to viviparity in insects and beyond.</title>
        <authorList>
            <person name="Fouks B."/>
            <person name="Harrison M.C."/>
            <person name="Mikhailova A.A."/>
            <person name="Marchal E."/>
            <person name="English S."/>
            <person name="Carruthers M."/>
            <person name="Jennings E.C."/>
            <person name="Chiamaka E.L."/>
            <person name="Frigard R.A."/>
            <person name="Pippel M."/>
            <person name="Attardo G.M."/>
            <person name="Benoit J.B."/>
            <person name="Bornberg-Bauer E."/>
            <person name="Tobe S.S."/>
        </authorList>
    </citation>
    <scope>NUCLEOTIDE SEQUENCE</scope>
    <source>
        <strain evidence="1">Stay&amp;Tobe</strain>
    </source>
</reference>